<keyword evidence="2" id="KW-1185">Reference proteome</keyword>
<protein>
    <submittedName>
        <fullName evidence="1">Uncharacterized protein</fullName>
    </submittedName>
</protein>
<evidence type="ECO:0000313" key="2">
    <source>
        <dbReference type="Proteomes" id="UP001186974"/>
    </source>
</evidence>
<comment type="caution">
    <text evidence="1">The sequence shown here is derived from an EMBL/GenBank/DDBJ whole genome shotgun (WGS) entry which is preliminary data.</text>
</comment>
<organism evidence="1 2">
    <name type="scientific">Coniosporium uncinatum</name>
    <dbReference type="NCBI Taxonomy" id="93489"/>
    <lineage>
        <taxon>Eukaryota</taxon>
        <taxon>Fungi</taxon>
        <taxon>Dikarya</taxon>
        <taxon>Ascomycota</taxon>
        <taxon>Pezizomycotina</taxon>
        <taxon>Dothideomycetes</taxon>
        <taxon>Dothideomycetes incertae sedis</taxon>
        <taxon>Coniosporium</taxon>
    </lineage>
</organism>
<dbReference type="EMBL" id="JAWDJW010001073">
    <property type="protein sequence ID" value="KAK3079551.1"/>
    <property type="molecule type" value="Genomic_DNA"/>
</dbReference>
<accession>A0ACC3DS62</accession>
<reference evidence="1" key="1">
    <citation type="submission" date="2024-09" db="EMBL/GenBank/DDBJ databases">
        <title>Black Yeasts Isolated from many extreme environments.</title>
        <authorList>
            <person name="Coleine C."/>
            <person name="Stajich J.E."/>
            <person name="Selbmann L."/>
        </authorList>
    </citation>
    <scope>NUCLEOTIDE SEQUENCE</scope>
    <source>
        <strain evidence="1">CCFEE 5737</strain>
    </source>
</reference>
<evidence type="ECO:0000313" key="1">
    <source>
        <dbReference type="EMBL" id="KAK3079551.1"/>
    </source>
</evidence>
<sequence>EKTLASLFKISTVGSWYCRNARCPSPHHASTPEANITLSVPLSHKKLSDCINAHFSTETVSIRCEKEDGGCQPKGAKPLPRKRSTRMSVPAPAVLFLQLKRFGHTGHGRSFRAKKDRSRVDIQPKLDLTHLLDVTATKDGAEGEEQKEKTKEKLLYKLSSVVSHSGSSLQSGHYTAVCVAGSGVWKCDDETATKVDARKLVEPGGGWDPYLLAYVKVAE</sequence>
<dbReference type="Proteomes" id="UP001186974">
    <property type="component" value="Unassembled WGS sequence"/>
</dbReference>
<gene>
    <name evidence="1" type="ORF">LTS18_004575</name>
</gene>
<feature type="non-terminal residue" evidence="1">
    <location>
        <position position="1"/>
    </location>
</feature>
<proteinExistence type="predicted"/>
<name>A0ACC3DS62_9PEZI</name>